<protein>
    <submittedName>
        <fullName evidence="2">Uncharacterized protein</fullName>
    </submittedName>
</protein>
<organism evidence="2">
    <name type="scientific">Dichomitus squalens</name>
    <dbReference type="NCBI Taxonomy" id="114155"/>
    <lineage>
        <taxon>Eukaryota</taxon>
        <taxon>Fungi</taxon>
        <taxon>Dikarya</taxon>
        <taxon>Basidiomycota</taxon>
        <taxon>Agaricomycotina</taxon>
        <taxon>Agaricomycetes</taxon>
        <taxon>Polyporales</taxon>
        <taxon>Polyporaceae</taxon>
        <taxon>Dichomitus</taxon>
    </lineage>
</organism>
<name>A0A4V2K060_9APHY</name>
<proteinExistence type="predicted"/>
<evidence type="ECO:0000256" key="1">
    <source>
        <dbReference type="SAM" id="MobiDB-lite"/>
    </source>
</evidence>
<sequence length="72" mass="8154">MLRLWICIAKARRLRWNAFGLLSETAVCCLQLNFLRLLFVPRPPIATSAILQSGPSSSQASDKGHRSHFKSW</sequence>
<dbReference type="EMBL" id="ML143430">
    <property type="protein sequence ID" value="TBU27653.1"/>
    <property type="molecule type" value="Genomic_DNA"/>
</dbReference>
<dbReference type="AlphaFoldDB" id="A0A4V2K060"/>
<dbReference type="Proteomes" id="UP000292957">
    <property type="component" value="Unassembled WGS sequence"/>
</dbReference>
<feature type="compositionally biased region" description="Polar residues" evidence="1">
    <location>
        <begin position="50"/>
        <end position="61"/>
    </location>
</feature>
<reference evidence="2" key="1">
    <citation type="submission" date="2019-01" db="EMBL/GenBank/DDBJ databases">
        <title>Draft genome sequences of three monokaryotic isolates of the white-rot basidiomycete fungus Dichomitus squalens.</title>
        <authorList>
            <consortium name="DOE Joint Genome Institute"/>
            <person name="Lopez S.C."/>
            <person name="Andreopoulos B."/>
            <person name="Pangilinan J."/>
            <person name="Lipzen A."/>
            <person name="Riley R."/>
            <person name="Ahrendt S."/>
            <person name="Ng V."/>
            <person name="Barry K."/>
            <person name="Daum C."/>
            <person name="Grigoriev I.V."/>
            <person name="Hilden K.S."/>
            <person name="Makela M.R."/>
            <person name="de Vries R.P."/>
        </authorList>
    </citation>
    <scope>NUCLEOTIDE SEQUENCE [LARGE SCALE GENOMIC DNA]</scope>
    <source>
        <strain evidence="2">OM18370.1</strain>
    </source>
</reference>
<gene>
    <name evidence="2" type="ORF">BD311DRAFT_760159</name>
</gene>
<feature type="region of interest" description="Disordered" evidence="1">
    <location>
        <begin position="50"/>
        <end position="72"/>
    </location>
</feature>
<evidence type="ECO:0000313" key="2">
    <source>
        <dbReference type="EMBL" id="TBU27653.1"/>
    </source>
</evidence>
<accession>A0A4V2K060</accession>